<sequence length="88" mass="10032">MFSKQGNAIKANSDTDEDIVYTSIDPQNARMAEDEDVYNYLREEANWAGKTVIGNTKTDFGSILLSCEQGCYWVYRTVVLLKVRNILM</sequence>
<protein>
    <submittedName>
        <fullName evidence="1">Uncharacterized protein</fullName>
    </submittedName>
</protein>
<dbReference type="EMBL" id="LAZR01003567">
    <property type="protein sequence ID" value="KKN16979.1"/>
    <property type="molecule type" value="Genomic_DNA"/>
</dbReference>
<accession>A0A0F9NGA9</accession>
<name>A0A0F9NGA9_9ZZZZ</name>
<dbReference type="AlphaFoldDB" id="A0A0F9NGA9"/>
<evidence type="ECO:0000313" key="1">
    <source>
        <dbReference type="EMBL" id="KKN16979.1"/>
    </source>
</evidence>
<reference evidence="1" key="1">
    <citation type="journal article" date="2015" name="Nature">
        <title>Complex archaea that bridge the gap between prokaryotes and eukaryotes.</title>
        <authorList>
            <person name="Spang A."/>
            <person name="Saw J.H."/>
            <person name="Jorgensen S.L."/>
            <person name="Zaremba-Niedzwiedzka K."/>
            <person name="Martijn J."/>
            <person name="Lind A.E."/>
            <person name="van Eijk R."/>
            <person name="Schleper C."/>
            <person name="Guy L."/>
            <person name="Ettema T.J."/>
        </authorList>
    </citation>
    <scope>NUCLEOTIDE SEQUENCE</scope>
</reference>
<proteinExistence type="predicted"/>
<gene>
    <name evidence="1" type="ORF">LCGC14_0970590</name>
</gene>
<comment type="caution">
    <text evidence="1">The sequence shown here is derived from an EMBL/GenBank/DDBJ whole genome shotgun (WGS) entry which is preliminary data.</text>
</comment>
<organism evidence="1">
    <name type="scientific">marine sediment metagenome</name>
    <dbReference type="NCBI Taxonomy" id="412755"/>
    <lineage>
        <taxon>unclassified sequences</taxon>
        <taxon>metagenomes</taxon>
        <taxon>ecological metagenomes</taxon>
    </lineage>
</organism>